<feature type="region of interest" description="Disordered" evidence="1">
    <location>
        <begin position="317"/>
        <end position="346"/>
    </location>
</feature>
<protein>
    <submittedName>
        <fullName evidence="4">PucR family transcriptional regulator</fullName>
    </submittedName>
</protein>
<dbReference type="RefSeq" id="WP_168973639.1">
    <property type="nucleotide sequence ID" value="NZ_JABAGJ010000006.1"/>
</dbReference>
<dbReference type="InterPro" id="IPR009057">
    <property type="entry name" value="Homeodomain-like_sf"/>
</dbReference>
<dbReference type="Pfam" id="PF07905">
    <property type="entry name" value="PucR"/>
    <property type="match status" value="1"/>
</dbReference>
<feature type="region of interest" description="Disordered" evidence="1">
    <location>
        <begin position="379"/>
        <end position="403"/>
    </location>
</feature>
<evidence type="ECO:0000313" key="5">
    <source>
        <dbReference type="Proteomes" id="UP000583419"/>
    </source>
</evidence>
<dbReference type="PANTHER" id="PTHR33744">
    <property type="entry name" value="CARBOHYDRATE DIACID REGULATOR"/>
    <property type="match status" value="1"/>
</dbReference>
<sequence length="574" mass="60359">MTLTMQDVMADPMFERTAPTVEAGEAGMSGTVRWAYTNERYDIASFLSGGELVIIEGSALLSHMDDNEIIRYVDTLVDAGVAGLAIELVEGVRTVPPAMIAHANTRALPIIGMHRRMPFVDLCQSINTAIVKNQLLVQVRTDALATTMRTRLATARSAQDVAKTLNDIFGESVAIFDSDGLVVAHSGPTIRPADAGRPAERTLVLDVRKNGGPLASIEITQRNRLADGQIAEQVSEVIRQVLPAFIQTQPRNAMLAHVLRGPANERHATEQEAGDAAAMLQAIGLDSTNQLVPFVIGMDSVSSSIDAVSRCLSGDGTATISGGDGDDENGVDHVGGRIGEAPAQSAEEGNIVADEGIVVDVLEGNLLFGLYAASLGSTDRGNSGNSGNNDNSGSSASAGKQSDSIAGTRLERRLADASALPGIWCIYGRAVSSVGMLLDECGLLQFAAREMPPAAGTVANLLDAAPKRLLSIERTRDAAGTLQSLMLGDVLLGHDSLLRTLEACFDTGGNISKACGLLGIHRQTMYNRLEKIGDMTGVSKDDCMAWPLLLCAAKLAAVGRTSSGRPTSEQSATR</sequence>
<dbReference type="InterPro" id="IPR042070">
    <property type="entry name" value="PucR_C-HTH_sf"/>
</dbReference>
<feature type="domain" description="Purine catabolism PurC-like" evidence="2">
    <location>
        <begin position="7"/>
        <end position="130"/>
    </location>
</feature>
<dbReference type="EMBL" id="JABAGJ010000006">
    <property type="protein sequence ID" value="NMF02566.1"/>
    <property type="molecule type" value="Genomic_DNA"/>
</dbReference>
<dbReference type="AlphaFoldDB" id="A0A848D428"/>
<comment type="caution">
    <text evidence="4">The sequence shown here is derived from an EMBL/GenBank/DDBJ whole genome shotgun (WGS) entry which is preliminary data.</text>
</comment>
<dbReference type="Pfam" id="PF13556">
    <property type="entry name" value="HTH_30"/>
    <property type="match status" value="1"/>
</dbReference>
<gene>
    <name evidence="4" type="ORF">HF843_05165</name>
</gene>
<evidence type="ECO:0000259" key="2">
    <source>
        <dbReference type="Pfam" id="PF07905"/>
    </source>
</evidence>
<dbReference type="PANTHER" id="PTHR33744:SF17">
    <property type="entry name" value="CONSERVED PROTEIN"/>
    <property type="match status" value="1"/>
</dbReference>
<dbReference type="Gene3D" id="1.10.10.2840">
    <property type="entry name" value="PucR C-terminal helix-turn-helix domain"/>
    <property type="match status" value="1"/>
</dbReference>
<dbReference type="InterPro" id="IPR012914">
    <property type="entry name" value="PucR_dom"/>
</dbReference>
<evidence type="ECO:0000313" key="4">
    <source>
        <dbReference type="EMBL" id="NMF02566.1"/>
    </source>
</evidence>
<proteinExistence type="predicted"/>
<dbReference type="InterPro" id="IPR051448">
    <property type="entry name" value="CdaR-like_regulators"/>
</dbReference>
<accession>A0A848D428</accession>
<evidence type="ECO:0000259" key="3">
    <source>
        <dbReference type="Pfam" id="PF13556"/>
    </source>
</evidence>
<dbReference type="SUPFAM" id="SSF46689">
    <property type="entry name" value="Homeodomain-like"/>
    <property type="match status" value="1"/>
</dbReference>
<name>A0A848D428_9BIFI</name>
<dbReference type="Proteomes" id="UP000583419">
    <property type="component" value="Unassembled WGS sequence"/>
</dbReference>
<feature type="domain" description="PucR C-terminal helix-turn-helix" evidence="3">
    <location>
        <begin position="497"/>
        <end position="543"/>
    </location>
</feature>
<feature type="compositionally biased region" description="Low complexity" evidence="1">
    <location>
        <begin position="381"/>
        <end position="399"/>
    </location>
</feature>
<evidence type="ECO:0000256" key="1">
    <source>
        <dbReference type="SAM" id="MobiDB-lite"/>
    </source>
</evidence>
<organism evidence="4 5">
    <name type="scientific">Bifidobacterium boum</name>
    <dbReference type="NCBI Taxonomy" id="78343"/>
    <lineage>
        <taxon>Bacteria</taxon>
        <taxon>Bacillati</taxon>
        <taxon>Actinomycetota</taxon>
        <taxon>Actinomycetes</taxon>
        <taxon>Bifidobacteriales</taxon>
        <taxon>Bifidobacteriaceae</taxon>
        <taxon>Bifidobacterium</taxon>
    </lineage>
</organism>
<reference evidence="4 5" key="1">
    <citation type="submission" date="2020-04" db="EMBL/GenBank/DDBJ databases">
        <authorList>
            <person name="Hitch T.C.A."/>
            <person name="Wylensek D."/>
            <person name="Clavel T."/>
        </authorList>
    </citation>
    <scope>NUCLEOTIDE SEQUENCE [LARGE SCALE GENOMIC DNA]</scope>
    <source>
        <strain evidence="4 5">WCA-130-P53-4B</strain>
    </source>
</reference>
<dbReference type="InterPro" id="IPR025736">
    <property type="entry name" value="PucR_C-HTH_dom"/>
</dbReference>